<proteinExistence type="predicted"/>
<dbReference type="KEGG" id="pyg:AWM70_13820"/>
<evidence type="ECO:0000256" key="3">
    <source>
        <dbReference type="SAM" id="MobiDB-lite"/>
    </source>
</evidence>
<dbReference type="Pfam" id="PF00440">
    <property type="entry name" value="TetR_N"/>
    <property type="match status" value="1"/>
</dbReference>
<evidence type="ECO:0000313" key="5">
    <source>
        <dbReference type="EMBL" id="ANS75544.1"/>
    </source>
</evidence>
<feature type="compositionally biased region" description="Basic and acidic residues" evidence="3">
    <location>
        <begin position="99"/>
        <end position="109"/>
    </location>
</feature>
<dbReference type="InterPro" id="IPR009057">
    <property type="entry name" value="Homeodomain-like_sf"/>
</dbReference>
<dbReference type="InterPro" id="IPR036271">
    <property type="entry name" value="Tet_transcr_reg_TetR-rel_C_sf"/>
</dbReference>
<dbReference type="InterPro" id="IPR050624">
    <property type="entry name" value="HTH-type_Tx_Regulator"/>
</dbReference>
<keyword evidence="6" id="KW-1185">Reference proteome</keyword>
<evidence type="ECO:0000259" key="4">
    <source>
        <dbReference type="PROSITE" id="PS50977"/>
    </source>
</evidence>
<sequence>MRGLNAGNKNKKKLSKGPEALSSKGVAQVEDEYKKRILNVVKDMLHKGTFEEATMSQIAKLADIGQGSLYRRYANKGEISSELLRRSSEALLARLEEGPSKEELARSKGEQGPVDSIDSRDSVDLVDPLADYPSVYRLKWTLENIVNFIDEQTELLYVIKAEFMGKHQLTQFEHPFFERLNVLITALLTEAAGRGEMKTVSPSLAANAIIAVVSPDVYMYQRKHYATTKEEFCEGVFSLFKSGLIE</sequence>
<dbReference type="GO" id="GO:0003677">
    <property type="term" value="F:DNA binding"/>
    <property type="evidence" value="ECO:0007669"/>
    <property type="project" value="UniProtKB-UniRule"/>
</dbReference>
<dbReference type="PANTHER" id="PTHR43479">
    <property type="entry name" value="ACREF/ENVCD OPERON REPRESSOR-RELATED"/>
    <property type="match status" value="1"/>
</dbReference>
<dbReference type="InterPro" id="IPR001647">
    <property type="entry name" value="HTH_TetR"/>
</dbReference>
<feature type="DNA-binding region" description="H-T-H motif" evidence="2">
    <location>
        <begin position="54"/>
        <end position="73"/>
    </location>
</feature>
<dbReference type="OrthoDB" id="1679733at2"/>
<feature type="domain" description="HTH tetR-type" evidence="4">
    <location>
        <begin position="31"/>
        <end position="91"/>
    </location>
</feature>
<feature type="region of interest" description="Disordered" evidence="3">
    <location>
        <begin position="99"/>
        <end position="119"/>
    </location>
</feature>
<dbReference type="PANTHER" id="PTHR43479:SF11">
    <property type="entry name" value="ACREF_ENVCD OPERON REPRESSOR-RELATED"/>
    <property type="match status" value="1"/>
</dbReference>
<protein>
    <recommendedName>
        <fullName evidence="4">HTH tetR-type domain-containing protein</fullName>
    </recommendedName>
</protein>
<dbReference type="Gene3D" id="1.10.357.10">
    <property type="entry name" value="Tetracycline Repressor, domain 2"/>
    <property type="match status" value="2"/>
</dbReference>
<dbReference type="RefSeq" id="WP_068697301.1">
    <property type="nucleotide sequence ID" value="NZ_CP014167.1"/>
</dbReference>
<gene>
    <name evidence="5" type="ORF">AWM70_13820</name>
</gene>
<dbReference type="EMBL" id="CP014167">
    <property type="protein sequence ID" value="ANS75544.1"/>
    <property type="molecule type" value="Genomic_DNA"/>
</dbReference>
<dbReference type="Proteomes" id="UP000092573">
    <property type="component" value="Chromosome"/>
</dbReference>
<accession>A0A1B1N278</accession>
<dbReference type="SUPFAM" id="SSF48498">
    <property type="entry name" value="Tetracyclin repressor-like, C-terminal domain"/>
    <property type="match status" value="1"/>
</dbReference>
<evidence type="ECO:0000256" key="1">
    <source>
        <dbReference type="ARBA" id="ARBA00023125"/>
    </source>
</evidence>
<dbReference type="PROSITE" id="PS50977">
    <property type="entry name" value="HTH_TETR_2"/>
    <property type="match status" value="1"/>
</dbReference>
<dbReference type="SUPFAM" id="SSF46689">
    <property type="entry name" value="Homeodomain-like"/>
    <property type="match status" value="1"/>
</dbReference>
<evidence type="ECO:0000256" key="2">
    <source>
        <dbReference type="PROSITE-ProRule" id="PRU00335"/>
    </source>
</evidence>
<evidence type="ECO:0000313" key="6">
    <source>
        <dbReference type="Proteomes" id="UP000092573"/>
    </source>
</evidence>
<dbReference type="STRING" id="1462996.AWM70_13820"/>
<feature type="region of interest" description="Disordered" evidence="3">
    <location>
        <begin position="1"/>
        <end position="27"/>
    </location>
</feature>
<organism evidence="5 6">
    <name type="scientific">Paenibacillus yonginensis</name>
    <dbReference type="NCBI Taxonomy" id="1462996"/>
    <lineage>
        <taxon>Bacteria</taxon>
        <taxon>Bacillati</taxon>
        <taxon>Bacillota</taxon>
        <taxon>Bacilli</taxon>
        <taxon>Bacillales</taxon>
        <taxon>Paenibacillaceae</taxon>
        <taxon>Paenibacillus</taxon>
    </lineage>
</organism>
<name>A0A1B1N278_9BACL</name>
<reference evidence="5 6" key="1">
    <citation type="submission" date="2016-01" db="EMBL/GenBank/DDBJ databases">
        <title>Complete Genome Sequence of Paenibacillus yonginensis DCY84, a novel Plant Growth-Promoting Bacteria with Elicitation of Induced Systemic Resistance.</title>
        <authorList>
            <person name="Kim Y.J."/>
            <person name="Yang D.C."/>
            <person name="Sukweenadhi J."/>
        </authorList>
    </citation>
    <scope>NUCLEOTIDE SEQUENCE [LARGE SCALE GENOMIC DNA]</scope>
    <source>
        <strain evidence="5 6">DCY84</strain>
    </source>
</reference>
<dbReference type="AlphaFoldDB" id="A0A1B1N278"/>
<keyword evidence="1 2" id="KW-0238">DNA-binding</keyword>